<protein>
    <recommendedName>
        <fullName evidence="1">Antitoxin SocA-like Panacea domain-containing protein</fullName>
    </recommendedName>
</protein>
<sequence>MDVMDVANFFVDTTNRSNIDEGEGMTNMKLNKLLFFAQAASFQRFGKPLFDAPLEAWDYGPVVSKVYHSFKKYQRNIIDSVTQPFHWQSVEPETLKLLCDVYRAYAWDYSATGLMRMTHQPDTPWTNAYQKSQNKVITHKSIVDWVARSPLQLDEPLLSDTVIITAELTDKGNPILPVGWEDD</sequence>
<dbReference type="Pfam" id="PF13274">
    <property type="entry name" value="SocA_Panacea"/>
    <property type="match status" value="1"/>
</dbReference>
<proteinExistence type="predicted"/>
<dbReference type="EMBL" id="AXZG01000035">
    <property type="protein sequence ID" value="ERT66516.1"/>
    <property type="molecule type" value="Genomic_DNA"/>
</dbReference>
<dbReference type="HOGENOM" id="CLU_110683_1_1_11"/>
<comment type="caution">
    <text evidence="2">The sequence shown here is derived from an EMBL/GenBank/DDBJ whole genome shotgun (WGS) entry which is preliminary data.</text>
</comment>
<dbReference type="InterPro" id="IPR025272">
    <property type="entry name" value="SocA_Panacea"/>
</dbReference>
<dbReference type="AlphaFoldDB" id="U7V4Q3"/>
<reference evidence="2 3" key="1">
    <citation type="submission" date="2013-08" db="EMBL/GenBank/DDBJ databases">
        <authorList>
            <person name="Weinstock G."/>
            <person name="Sodergren E."/>
            <person name="Wylie T."/>
            <person name="Fulton L."/>
            <person name="Fulton R."/>
            <person name="Fronick C."/>
            <person name="O'Laughlin M."/>
            <person name="Godfrey J."/>
            <person name="Miner T."/>
            <person name="Herter B."/>
            <person name="Appelbaum E."/>
            <person name="Cordes M."/>
            <person name="Lek S."/>
            <person name="Wollam A."/>
            <person name="Pepin K.H."/>
            <person name="Palsikar V.B."/>
            <person name="Mitreva M."/>
            <person name="Wilson R.K."/>
        </authorList>
    </citation>
    <scope>NUCLEOTIDE SEQUENCE [LARGE SCALE GENOMIC DNA]</scope>
    <source>
        <strain evidence="2 3">F0184</strain>
    </source>
</reference>
<evidence type="ECO:0000259" key="1">
    <source>
        <dbReference type="Pfam" id="PF13274"/>
    </source>
</evidence>
<gene>
    <name evidence="2" type="ORF">HMPREF0742_01171</name>
</gene>
<dbReference type="Proteomes" id="UP000017174">
    <property type="component" value="Unassembled WGS sequence"/>
</dbReference>
<name>U7V4Q3_9MICC</name>
<organism evidence="2 3">
    <name type="scientific">Rothia aeria F0184</name>
    <dbReference type="NCBI Taxonomy" id="888019"/>
    <lineage>
        <taxon>Bacteria</taxon>
        <taxon>Bacillati</taxon>
        <taxon>Actinomycetota</taxon>
        <taxon>Actinomycetes</taxon>
        <taxon>Micrococcales</taxon>
        <taxon>Micrococcaceae</taxon>
        <taxon>Rothia</taxon>
    </lineage>
</organism>
<dbReference type="RefSeq" id="WP_023133608.1">
    <property type="nucleotide sequence ID" value="NZ_KI518028.1"/>
</dbReference>
<feature type="domain" description="Antitoxin SocA-like Panacea" evidence="1">
    <location>
        <begin position="30"/>
        <end position="125"/>
    </location>
</feature>
<evidence type="ECO:0000313" key="3">
    <source>
        <dbReference type="Proteomes" id="UP000017174"/>
    </source>
</evidence>
<accession>U7V4Q3</accession>
<evidence type="ECO:0000313" key="2">
    <source>
        <dbReference type="EMBL" id="ERT66516.1"/>
    </source>
</evidence>